<dbReference type="EMBL" id="FSRU01000001">
    <property type="protein sequence ID" value="SIO03804.1"/>
    <property type="molecule type" value="Genomic_DNA"/>
</dbReference>
<dbReference type="OrthoDB" id="3733126at2"/>
<dbReference type="Pfam" id="PF04230">
    <property type="entry name" value="PS_pyruv_trans"/>
    <property type="match status" value="1"/>
</dbReference>
<dbReference type="InterPro" id="IPR007345">
    <property type="entry name" value="Polysacch_pyruvyl_Trfase"/>
</dbReference>
<evidence type="ECO:0000259" key="1">
    <source>
        <dbReference type="Pfam" id="PF04230"/>
    </source>
</evidence>
<name>A0A1N6G8J6_9BURK</name>
<dbReference type="AlphaFoldDB" id="A0A1N6G8J6"/>
<dbReference type="Proteomes" id="UP000185151">
    <property type="component" value="Unassembled WGS sequence"/>
</dbReference>
<evidence type="ECO:0000313" key="2">
    <source>
        <dbReference type="EMBL" id="SIO03804.1"/>
    </source>
</evidence>
<feature type="domain" description="Polysaccharide pyruvyl transferase" evidence="1">
    <location>
        <begin position="16"/>
        <end position="343"/>
    </location>
</feature>
<organism evidence="2 3">
    <name type="scientific">Paraburkholderia phenazinium</name>
    <dbReference type="NCBI Taxonomy" id="60549"/>
    <lineage>
        <taxon>Bacteria</taxon>
        <taxon>Pseudomonadati</taxon>
        <taxon>Pseudomonadota</taxon>
        <taxon>Betaproteobacteria</taxon>
        <taxon>Burkholderiales</taxon>
        <taxon>Burkholderiaceae</taxon>
        <taxon>Paraburkholderia</taxon>
    </lineage>
</organism>
<evidence type="ECO:0000313" key="3">
    <source>
        <dbReference type="Proteomes" id="UP000185151"/>
    </source>
</evidence>
<accession>A0A1N6G8J6</accession>
<dbReference type="PANTHER" id="PTHR36836:SF1">
    <property type="entry name" value="COLANIC ACID BIOSYNTHESIS PROTEIN WCAK"/>
    <property type="match status" value="1"/>
</dbReference>
<reference evidence="2 3" key="1">
    <citation type="submission" date="2016-11" db="EMBL/GenBank/DDBJ databases">
        <authorList>
            <person name="Jaros S."/>
            <person name="Januszkiewicz K."/>
            <person name="Wedrychowicz H."/>
        </authorList>
    </citation>
    <scope>NUCLEOTIDE SEQUENCE [LARGE SCALE GENOMIC DNA]</scope>
    <source>
        <strain evidence="2 3">GAS95</strain>
    </source>
</reference>
<sequence>MEVIKIVVANVFGAVNKGDAALIEVCIDEIYSAFPGASVSGIAYQPSTQRRHLPQVTWHERLGNCLSRSVWRRRLCNVVRQGATICYVLFGRPWPLGLLIPREQRRAIKALKDADIVISCPGGYLEDSNPSYYANLIQIWAAARFGAKVVLAPQSVGPIRSRRGQWFAKKILSKANLVCVRESESYNFAVQTLSLPEKRVVRTGDLAFWHESTPAARELLKTEFGIEPDEPYIAVSVIEWAFPLAADQTEAKQRYVRKICQLLSILHETLGVRVVIVNQVAADLPVGREIASRHPDFVILDQRDRPVADVRGIIAGSAVFLGSRFHSCIFGLLAGQPLVALSYLPKTSGIMTDLGLSARVHDIDTFDVQRVAERMIFDYKDPTIGREEVNRAVQRYKDQYPRFSDLLREAA</sequence>
<gene>
    <name evidence="2" type="ORF">SAMN05444165_0622</name>
</gene>
<dbReference type="RefSeq" id="WP_074294184.1">
    <property type="nucleotide sequence ID" value="NZ_FSRU01000001.1"/>
</dbReference>
<dbReference type="PANTHER" id="PTHR36836">
    <property type="entry name" value="COLANIC ACID BIOSYNTHESIS PROTEIN WCAK"/>
    <property type="match status" value="1"/>
</dbReference>
<proteinExistence type="predicted"/>
<keyword evidence="3" id="KW-1185">Reference proteome</keyword>
<protein>
    <submittedName>
        <fullName evidence="2">Colanic acid/amylovoran biosynthesis protein</fullName>
    </submittedName>
</protein>